<proteinExistence type="predicted"/>
<dbReference type="Proteomes" id="UP001610335">
    <property type="component" value="Unassembled WGS sequence"/>
</dbReference>
<accession>A0ABR4J2U3</accession>
<dbReference type="Pfam" id="PF00313">
    <property type="entry name" value="CSD"/>
    <property type="match status" value="1"/>
</dbReference>
<sequence>MEHEVTGTILDQEYKYTELSSSRALITYISCPTNNPRTSSNQPINHSIKTKMPNRQLGTVKSYDEEKGFGFITNEFGGELMIHQTIRPGGLERSPSLKEGMRVSYEAVHHGHRNLVADQVRVQPDL</sequence>
<dbReference type="Gene3D" id="2.40.50.140">
    <property type="entry name" value="Nucleic acid-binding proteins"/>
    <property type="match status" value="1"/>
</dbReference>
<dbReference type="EMBL" id="JBFXLS010000002">
    <property type="protein sequence ID" value="KAL2834363.1"/>
    <property type="molecule type" value="Genomic_DNA"/>
</dbReference>
<dbReference type="CDD" id="cd04458">
    <property type="entry name" value="CSP_CDS"/>
    <property type="match status" value="1"/>
</dbReference>
<dbReference type="InterPro" id="IPR012340">
    <property type="entry name" value="NA-bd_OB-fold"/>
</dbReference>
<gene>
    <name evidence="2" type="ORF">BDW59DRAFT_137763</name>
</gene>
<keyword evidence="3" id="KW-1185">Reference proteome</keyword>
<dbReference type="SUPFAM" id="SSF50249">
    <property type="entry name" value="Nucleic acid-binding proteins"/>
    <property type="match status" value="1"/>
</dbReference>
<reference evidence="2 3" key="1">
    <citation type="submission" date="2024-07" db="EMBL/GenBank/DDBJ databases">
        <title>Section-level genome sequencing and comparative genomics of Aspergillus sections Usti and Cavernicolus.</title>
        <authorList>
            <consortium name="Lawrence Berkeley National Laboratory"/>
            <person name="Nybo J.L."/>
            <person name="Vesth T.C."/>
            <person name="Theobald S."/>
            <person name="Frisvad J.C."/>
            <person name="Larsen T.O."/>
            <person name="Kjaerboelling I."/>
            <person name="Rothschild-Mancinelli K."/>
            <person name="Lyhne E.K."/>
            <person name="Kogle M.E."/>
            <person name="Barry K."/>
            <person name="Clum A."/>
            <person name="Na H."/>
            <person name="Ledsgaard L."/>
            <person name="Lin J."/>
            <person name="Lipzen A."/>
            <person name="Kuo A."/>
            <person name="Riley R."/>
            <person name="Mondo S."/>
            <person name="LaButti K."/>
            <person name="Haridas S."/>
            <person name="Pangalinan J."/>
            <person name="Salamov A.A."/>
            <person name="Simmons B.A."/>
            <person name="Magnuson J.K."/>
            <person name="Chen J."/>
            <person name="Drula E."/>
            <person name="Henrissat B."/>
            <person name="Wiebenga A."/>
            <person name="Lubbers R.J."/>
            <person name="Gomes A.C."/>
            <person name="Makela M.R."/>
            <person name="Stajich J."/>
            <person name="Grigoriev I.V."/>
            <person name="Mortensen U.H."/>
            <person name="De vries R.P."/>
            <person name="Baker S.E."/>
            <person name="Andersen M.R."/>
        </authorList>
    </citation>
    <scope>NUCLEOTIDE SEQUENCE [LARGE SCALE GENOMIC DNA]</scope>
    <source>
        <strain evidence="2 3">CBS 600.67</strain>
    </source>
</reference>
<feature type="domain" description="CSD" evidence="1">
    <location>
        <begin position="55"/>
        <end position="122"/>
    </location>
</feature>
<comment type="caution">
    <text evidence="2">The sequence shown here is derived from an EMBL/GenBank/DDBJ whole genome shotgun (WGS) entry which is preliminary data.</text>
</comment>
<name>A0ABR4J2U3_9EURO</name>
<evidence type="ECO:0000259" key="1">
    <source>
        <dbReference type="PROSITE" id="PS51857"/>
    </source>
</evidence>
<evidence type="ECO:0000313" key="2">
    <source>
        <dbReference type="EMBL" id="KAL2834363.1"/>
    </source>
</evidence>
<dbReference type="PROSITE" id="PS51857">
    <property type="entry name" value="CSD_2"/>
    <property type="match status" value="1"/>
</dbReference>
<evidence type="ECO:0000313" key="3">
    <source>
        <dbReference type="Proteomes" id="UP001610335"/>
    </source>
</evidence>
<dbReference type="InterPro" id="IPR002059">
    <property type="entry name" value="CSP_DNA-bd"/>
</dbReference>
<organism evidence="2 3">
    <name type="scientific">Aspergillus cavernicola</name>
    <dbReference type="NCBI Taxonomy" id="176166"/>
    <lineage>
        <taxon>Eukaryota</taxon>
        <taxon>Fungi</taxon>
        <taxon>Dikarya</taxon>
        <taxon>Ascomycota</taxon>
        <taxon>Pezizomycotina</taxon>
        <taxon>Eurotiomycetes</taxon>
        <taxon>Eurotiomycetidae</taxon>
        <taxon>Eurotiales</taxon>
        <taxon>Aspergillaceae</taxon>
        <taxon>Aspergillus</taxon>
        <taxon>Aspergillus subgen. Nidulantes</taxon>
    </lineage>
</organism>
<protein>
    <recommendedName>
        <fullName evidence="1">CSD domain-containing protein</fullName>
    </recommendedName>
</protein>